<organism evidence="2 3">
    <name type="scientific">Sphingobacterium corticibacter</name>
    <dbReference type="NCBI Taxonomy" id="2171749"/>
    <lineage>
        <taxon>Bacteria</taxon>
        <taxon>Pseudomonadati</taxon>
        <taxon>Bacteroidota</taxon>
        <taxon>Sphingobacteriia</taxon>
        <taxon>Sphingobacteriales</taxon>
        <taxon>Sphingobacteriaceae</taxon>
        <taxon>Sphingobacterium</taxon>
    </lineage>
</organism>
<keyword evidence="1" id="KW-0812">Transmembrane</keyword>
<reference evidence="2 3" key="1">
    <citation type="submission" date="2018-04" db="EMBL/GenBank/DDBJ databases">
        <title>Sphingobacterium cortibacter sp. nov.</title>
        <authorList>
            <person name="Li Y."/>
        </authorList>
    </citation>
    <scope>NUCLEOTIDE SEQUENCE [LARGE SCALE GENOMIC DNA]</scope>
    <source>
        <strain evidence="2 3">2c-3</strain>
    </source>
</reference>
<accession>A0A2T8HIH6</accession>
<gene>
    <name evidence="2" type="ORF">DC487_09700</name>
</gene>
<keyword evidence="1" id="KW-0472">Membrane</keyword>
<dbReference type="AlphaFoldDB" id="A0A2T8HIH6"/>
<evidence type="ECO:0000256" key="1">
    <source>
        <dbReference type="SAM" id="Phobius"/>
    </source>
</evidence>
<keyword evidence="3" id="KW-1185">Reference proteome</keyword>
<name>A0A2T8HIH6_9SPHI</name>
<protein>
    <submittedName>
        <fullName evidence="2">Uncharacterized protein</fullName>
    </submittedName>
</protein>
<dbReference type="EMBL" id="QDKG01000003">
    <property type="protein sequence ID" value="PVH25190.1"/>
    <property type="molecule type" value="Genomic_DNA"/>
</dbReference>
<proteinExistence type="predicted"/>
<keyword evidence="1" id="KW-1133">Transmembrane helix</keyword>
<evidence type="ECO:0000313" key="3">
    <source>
        <dbReference type="Proteomes" id="UP000245627"/>
    </source>
</evidence>
<evidence type="ECO:0000313" key="2">
    <source>
        <dbReference type="EMBL" id="PVH25190.1"/>
    </source>
</evidence>
<dbReference type="Proteomes" id="UP000245627">
    <property type="component" value="Unassembled WGS sequence"/>
</dbReference>
<comment type="caution">
    <text evidence="2">The sequence shown here is derived from an EMBL/GenBank/DDBJ whole genome shotgun (WGS) entry which is preliminary data.</text>
</comment>
<sequence length="75" mass="9000">MAILKTLLLIYHQKLISVCLLILLDLLFLCALTRYFQITWQLKMGTIRIFKRAMKVIAILLWQQKNKWSHSELIR</sequence>
<feature type="transmembrane region" description="Helical" evidence="1">
    <location>
        <begin position="15"/>
        <end position="36"/>
    </location>
</feature>